<dbReference type="OrthoDB" id="3181669at2759"/>
<dbReference type="PANTHER" id="PTHR38926">
    <property type="entry name" value="F-BOX DOMAIN CONTAINING PROTEIN, EXPRESSED"/>
    <property type="match status" value="1"/>
</dbReference>
<feature type="domain" description="F-box" evidence="1">
    <location>
        <begin position="55"/>
        <end position="120"/>
    </location>
</feature>
<evidence type="ECO:0000313" key="2">
    <source>
        <dbReference type="EMBL" id="TFY73169.1"/>
    </source>
</evidence>
<dbReference type="InterPro" id="IPR001810">
    <property type="entry name" value="F-box_dom"/>
</dbReference>
<dbReference type="Gene3D" id="1.20.1280.50">
    <property type="match status" value="1"/>
</dbReference>
<name>A0A4Y9ZI40_9AGAM</name>
<dbReference type="SUPFAM" id="SSF81383">
    <property type="entry name" value="F-box domain"/>
    <property type="match status" value="1"/>
</dbReference>
<evidence type="ECO:0000259" key="1">
    <source>
        <dbReference type="Pfam" id="PF12937"/>
    </source>
</evidence>
<evidence type="ECO:0000313" key="3">
    <source>
        <dbReference type="Proteomes" id="UP000298061"/>
    </source>
</evidence>
<protein>
    <recommendedName>
        <fullName evidence="1">F-box domain-containing protein</fullName>
    </recommendedName>
</protein>
<dbReference type="AlphaFoldDB" id="A0A4Y9ZI40"/>
<dbReference type="PANTHER" id="PTHR38926:SF64">
    <property type="entry name" value="F-BOX DOMAIN-CONTAINING PROTEIN"/>
    <property type="match status" value="1"/>
</dbReference>
<dbReference type="InterPro" id="IPR036047">
    <property type="entry name" value="F-box-like_dom_sf"/>
</dbReference>
<reference evidence="2 3" key="1">
    <citation type="submission" date="2019-02" db="EMBL/GenBank/DDBJ databases">
        <title>Genome sequencing of the rare red list fungi Hericium alpestre (H. flagellum).</title>
        <authorList>
            <person name="Buettner E."/>
            <person name="Kellner H."/>
        </authorList>
    </citation>
    <scope>NUCLEOTIDE SEQUENCE [LARGE SCALE GENOMIC DNA]</scope>
    <source>
        <strain evidence="2 3">DSM 108284</strain>
    </source>
</reference>
<organism evidence="2 3">
    <name type="scientific">Hericium alpestre</name>
    <dbReference type="NCBI Taxonomy" id="135208"/>
    <lineage>
        <taxon>Eukaryota</taxon>
        <taxon>Fungi</taxon>
        <taxon>Dikarya</taxon>
        <taxon>Basidiomycota</taxon>
        <taxon>Agaricomycotina</taxon>
        <taxon>Agaricomycetes</taxon>
        <taxon>Russulales</taxon>
        <taxon>Hericiaceae</taxon>
        <taxon>Hericium</taxon>
    </lineage>
</organism>
<dbReference type="Proteomes" id="UP000298061">
    <property type="component" value="Unassembled WGS sequence"/>
</dbReference>
<gene>
    <name evidence="2" type="ORF">EWM64_g10843</name>
</gene>
<proteinExistence type="predicted"/>
<sequence length="408" mass="45356">MSHFQSRLLSTDGVTAFSTKDAAKTALGTIDSEISAMHSMISAAKMRRNAISTVSRLPPEVLSNIFSILTAVDPPTHKRTFVERNFINMRGLGWIRVTQVCRSWRHIVLSDARLWTDICAQLSPLWMTEMLERSNQTLFTFSANFNTESEGSDKGKLMAVVEEVLSPRHLARLKGLHFNSWNPRYMRTAIKRLDQAAPLLDSLSIRSGTIYNASTRLVPDDIFASTLPQLRNITFEGWIPASWDVHYLCNLTSLEISRSSDDPVYSMSIAKCFEILENSPQLETLVLKHVVSSTSKEVLPSGHEAVALPCLTKFAMHCSIPGLIVLFSGLIIPRTSAVEVGFHTTHARFSELISLLAAFSRRADASASPLRKISIDCVRKGRRSEKHILLGAFGEAGAQRNMKKISIA</sequence>
<keyword evidence="3" id="KW-1185">Reference proteome</keyword>
<comment type="caution">
    <text evidence="2">The sequence shown here is derived from an EMBL/GenBank/DDBJ whole genome shotgun (WGS) entry which is preliminary data.</text>
</comment>
<accession>A0A4Y9ZI40</accession>
<feature type="non-terminal residue" evidence="2">
    <location>
        <position position="408"/>
    </location>
</feature>
<dbReference type="Pfam" id="PF12937">
    <property type="entry name" value="F-box-like"/>
    <property type="match status" value="1"/>
</dbReference>
<dbReference type="STRING" id="135208.A0A4Y9ZI40"/>
<dbReference type="EMBL" id="SFCI01003217">
    <property type="protein sequence ID" value="TFY73169.1"/>
    <property type="molecule type" value="Genomic_DNA"/>
</dbReference>